<feature type="transmembrane region" description="Helical" evidence="7">
    <location>
        <begin position="370"/>
        <end position="392"/>
    </location>
</feature>
<dbReference type="InterPro" id="IPR004681">
    <property type="entry name" value="TRAP_DctM"/>
</dbReference>
<dbReference type="InterPro" id="IPR010656">
    <property type="entry name" value="DctM"/>
</dbReference>
<feature type="transmembrane region" description="Helical" evidence="7">
    <location>
        <begin position="201"/>
        <end position="225"/>
    </location>
</feature>
<evidence type="ECO:0000256" key="5">
    <source>
        <dbReference type="ARBA" id="ARBA00022989"/>
    </source>
</evidence>
<dbReference type="EMBL" id="JBHRTR010000015">
    <property type="protein sequence ID" value="MFC3226597.1"/>
    <property type="molecule type" value="Genomic_DNA"/>
</dbReference>
<dbReference type="Proteomes" id="UP001595528">
    <property type="component" value="Unassembled WGS sequence"/>
</dbReference>
<evidence type="ECO:0000256" key="4">
    <source>
        <dbReference type="ARBA" id="ARBA00022692"/>
    </source>
</evidence>
<dbReference type="NCBIfam" id="TIGR00786">
    <property type="entry name" value="dctM"/>
    <property type="match status" value="1"/>
</dbReference>
<accession>A0ABV7KWA3</accession>
<comment type="subcellular location">
    <subcellularLocation>
        <location evidence="1 7">Cell inner membrane</location>
        <topology evidence="1 7">Multi-pass membrane protein</topology>
    </subcellularLocation>
</comment>
<keyword evidence="4 7" id="KW-0812">Transmembrane</keyword>
<feature type="transmembrane region" description="Helical" evidence="7">
    <location>
        <begin position="398"/>
        <end position="417"/>
    </location>
</feature>
<keyword evidence="2" id="KW-1003">Cell membrane</keyword>
<evidence type="ECO:0000256" key="3">
    <source>
        <dbReference type="ARBA" id="ARBA00022519"/>
    </source>
</evidence>
<keyword evidence="6 7" id="KW-0472">Membrane</keyword>
<feature type="transmembrane region" description="Helical" evidence="7">
    <location>
        <begin position="12"/>
        <end position="30"/>
    </location>
</feature>
<feature type="transmembrane region" description="Helical" evidence="7">
    <location>
        <begin position="347"/>
        <end position="365"/>
    </location>
</feature>
<protein>
    <recommendedName>
        <fullName evidence="7">TRAP transporter large permease protein</fullName>
    </recommendedName>
</protein>
<organism evidence="10 11">
    <name type="scientific">Marinibaculum pumilum</name>
    <dbReference type="NCBI Taxonomy" id="1766165"/>
    <lineage>
        <taxon>Bacteria</taxon>
        <taxon>Pseudomonadati</taxon>
        <taxon>Pseudomonadota</taxon>
        <taxon>Alphaproteobacteria</taxon>
        <taxon>Rhodospirillales</taxon>
        <taxon>Rhodospirillaceae</taxon>
        <taxon>Marinibaculum</taxon>
    </lineage>
</organism>
<sequence>MDPVVLGETLAVLMFLGTIGMVLVGFPVAFTLAGTAIIFAAIGSGLGVFDFSYFHALPNRVFGIMINEVLVAVPLFIFMGMMLERSRIAESLLTTMGELFGPLRGGLGISVILVGTLLAASTGIVGATVVTMGLLSLPAMMRAGYDPKLAAGVICASGTLGQIIPPSTVLIFMGDMLQASNQAAHNSVGDLTPEPVSIGDLFAGAVFPGLVLVGLYILWVVYKAITEPSSCPPVDAPKDDQRHLAWRVLVALLPPLILIVLVLGSILSGTASATESASVGAIGAMILAALRRQFTLRILLDVMRSTMTITSMVFIILAGASVFSLVFRGLGGEHLVAEVLADLPGGMIGAVIAVMAVMFVLGFFLDTFEIIFVVVPITAAALIVLGVNPIWLGVMIGMNLQTSFLTPPFGFALFYLRGVASKTVSTIQIYRGAVPFVGLQIVGMVILWFLPGLATWLPDQIYNNGVPRTYLADRDTSGTGDGAGQYERSDEPFELPIDNNSVFELGDEGGGGMFGEPDGGNAFDDPTNMFNDAPAGEADGESGGGGSAFDDPTNMFNDPPADSDGGGDGQQQ</sequence>
<reference evidence="11" key="1">
    <citation type="journal article" date="2019" name="Int. J. Syst. Evol. Microbiol.">
        <title>The Global Catalogue of Microorganisms (GCM) 10K type strain sequencing project: providing services to taxonomists for standard genome sequencing and annotation.</title>
        <authorList>
            <consortium name="The Broad Institute Genomics Platform"/>
            <consortium name="The Broad Institute Genome Sequencing Center for Infectious Disease"/>
            <person name="Wu L."/>
            <person name="Ma J."/>
        </authorList>
    </citation>
    <scope>NUCLEOTIDE SEQUENCE [LARGE SCALE GENOMIC DNA]</scope>
    <source>
        <strain evidence="11">KCTC 42964</strain>
    </source>
</reference>
<feature type="transmembrane region" description="Helical" evidence="7">
    <location>
        <begin position="273"/>
        <end position="290"/>
    </location>
</feature>
<keyword evidence="7" id="KW-0813">Transport</keyword>
<name>A0ABV7KWA3_9PROT</name>
<feature type="transmembrane region" description="Helical" evidence="7">
    <location>
        <begin position="149"/>
        <end position="173"/>
    </location>
</feature>
<evidence type="ECO:0000313" key="10">
    <source>
        <dbReference type="EMBL" id="MFC3226597.1"/>
    </source>
</evidence>
<dbReference type="PANTHER" id="PTHR33362:SF7">
    <property type="entry name" value="SLL1103 PROTEIN"/>
    <property type="match status" value="1"/>
</dbReference>
<feature type="region of interest" description="Disordered" evidence="8">
    <location>
        <begin position="473"/>
        <end position="572"/>
    </location>
</feature>
<feature type="domain" description="TRAP C4-dicarboxylate transport system permease DctM subunit" evidence="9">
    <location>
        <begin position="18"/>
        <end position="452"/>
    </location>
</feature>
<feature type="transmembrane region" description="Helical" evidence="7">
    <location>
        <begin position="61"/>
        <end position="83"/>
    </location>
</feature>
<feature type="transmembrane region" description="Helical" evidence="7">
    <location>
        <begin position="246"/>
        <end position="267"/>
    </location>
</feature>
<keyword evidence="11" id="KW-1185">Reference proteome</keyword>
<dbReference type="RefSeq" id="WP_379898640.1">
    <property type="nucleotide sequence ID" value="NZ_JBHRTR010000015.1"/>
</dbReference>
<feature type="transmembrane region" description="Helical" evidence="7">
    <location>
        <begin position="36"/>
        <end position="54"/>
    </location>
</feature>
<feature type="transmembrane region" description="Helical" evidence="7">
    <location>
        <begin position="429"/>
        <end position="450"/>
    </location>
</feature>
<dbReference type="PANTHER" id="PTHR33362">
    <property type="entry name" value="SIALIC ACID TRAP TRANSPORTER PERMEASE PROTEIN SIAT-RELATED"/>
    <property type="match status" value="1"/>
</dbReference>
<evidence type="ECO:0000313" key="11">
    <source>
        <dbReference type="Proteomes" id="UP001595528"/>
    </source>
</evidence>
<evidence type="ECO:0000256" key="1">
    <source>
        <dbReference type="ARBA" id="ARBA00004429"/>
    </source>
</evidence>
<dbReference type="Pfam" id="PF06808">
    <property type="entry name" value="DctM"/>
    <property type="match status" value="1"/>
</dbReference>
<feature type="transmembrane region" description="Helical" evidence="7">
    <location>
        <begin position="302"/>
        <end position="327"/>
    </location>
</feature>
<evidence type="ECO:0000259" key="9">
    <source>
        <dbReference type="Pfam" id="PF06808"/>
    </source>
</evidence>
<evidence type="ECO:0000256" key="2">
    <source>
        <dbReference type="ARBA" id="ARBA00022475"/>
    </source>
</evidence>
<feature type="compositionally biased region" description="Gly residues" evidence="8">
    <location>
        <begin position="508"/>
        <end position="518"/>
    </location>
</feature>
<comment type="caution">
    <text evidence="10">The sequence shown here is derived from an EMBL/GenBank/DDBJ whole genome shotgun (WGS) entry which is preliminary data.</text>
</comment>
<evidence type="ECO:0000256" key="7">
    <source>
        <dbReference type="RuleBase" id="RU369079"/>
    </source>
</evidence>
<comment type="subunit">
    <text evidence="7">The complex comprises the extracytoplasmic solute receptor protein and the two transmembrane proteins.</text>
</comment>
<gene>
    <name evidence="10" type="ORF">ACFOGJ_05105</name>
</gene>
<evidence type="ECO:0000256" key="8">
    <source>
        <dbReference type="SAM" id="MobiDB-lite"/>
    </source>
</evidence>
<feature type="transmembrane region" description="Helical" evidence="7">
    <location>
        <begin position="107"/>
        <end position="137"/>
    </location>
</feature>
<dbReference type="PRINTS" id="PR00173">
    <property type="entry name" value="EDTRNSPORT"/>
</dbReference>
<comment type="function">
    <text evidence="7">Part of the tripartite ATP-independent periplasmic (TRAP) transport system.</text>
</comment>
<comment type="similarity">
    <text evidence="7">Belongs to the TRAP transporter large permease family.</text>
</comment>
<evidence type="ECO:0000256" key="6">
    <source>
        <dbReference type="ARBA" id="ARBA00023136"/>
    </source>
</evidence>
<keyword evidence="5 7" id="KW-1133">Transmembrane helix</keyword>
<keyword evidence="3 7" id="KW-0997">Cell inner membrane</keyword>
<proteinExistence type="inferred from homology"/>